<sequence>MQRDPLFGGRIATAFDCWGEHPRACGFYRAGRSAALLVQGGGALLCGRQEAAEAEELAAFLRFAGVERLCSRGICPPGWQQRALIEMELRQPPAADSDAGPDSLLPQGVRLERQPSLWRLRESGLLEGADPDGWYADACARRARGLALIWTVERDGVPLATAGLYSLRPDGAYLTAVATRPGARGHGYAAALVLGLSRACGGRPVRLLCGEPLRGFYEKLGFAASGTAVEAVCPPGDAAARHR</sequence>
<dbReference type="Gene3D" id="3.40.630.30">
    <property type="match status" value="1"/>
</dbReference>
<name>A0A923IA79_9FIRM</name>
<comment type="caution">
    <text evidence="2">The sequence shown here is derived from an EMBL/GenBank/DDBJ whole genome shotgun (WGS) entry which is preliminary data.</text>
</comment>
<protein>
    <submittedName>
        <fullName evidence="2">GNAT family N-acetyltransferase</fullName>
    </submittedName>
</protein>
<dbReference type="RefSeq" id="WP_186887495.1">
    <property type="nucleotide sequence ID" value="NZ_JACONZ010000002.1"/>
</dbReference>
<dbReference type="Proteomes" id="UP000659630">
    <property type="component" value="Unassembled WGS sequence"/>
</dbReference>
<proteinExistence type="predicted"/>
<organism evidence="2 3">
    <name type="scientific">Anaerofilum hominis</name>
    <dbReference type="NCBI Taxonomy" id="2763016"/>
    <lineage>
        <taxon>Bacteria</taxon>
        <taxon>Bacillati</taxon>
        <taxon>Bacillota</taxon>
        <taxon>Clostridia</taxon>
        <taxon>Eubacteriales</taxon>
        <taxon>Oscillospiraceae</taxon>
        <taxon>Anaerofilum</taxon>
    </lineage>
</organism>
<dbReference type="CDD" id="cd04301">
    <property type="entry name" value="NAT_SF"/>
    <property type="match status" value="1"/>
</dbReference>
<reference evidence="2" key="1">
    <citation type="submission" date="2020-08" db="EMBL/GenBank/DDBJ databases">
        <title>Genome public.</title>
        <authorList>
            <person name="Liu C."/>
            <person name="Sun Q."/>
        </authorList>
    </citation>
    <scope>NUCLEOTIDE SEQUENCE</scope>
    <source>
        <strain evidence="2">BX8</strain>
    </source>
</reference>
<accession>A0A923IA79</accession>
<dbReference type="InterPro" id="IPR000182">
    <property type="entry name" value="GNAT_dom"/>
</dbReference>
<dbReference type="InterPro" id="IPR016181">
    <property type="entry name" value="Acyl_CoA_acyltransferase"/>
</dbReference>
<dbReference type="PROSITE" id="PS51186">
    <property type="entry name" value="GNAT"/>
    <property type="match status" value="1"/>
</dbReference>
<feature type="domain" description="N-acetyltransferase" evidence="1">
    <location>
        <begin position="87"/>
        <end position="243"/>
    </location>
</feature>
<evidence type="ECO:0000313" key="2">
    <source>
        <dbReference type="EMBL" id="MBC5581128.1"/>
    </source>
</evidence>
<dbReference type="AlphaFoldDB" id="A0A923IA79"/>
<dbReference type="SUPFAM" id="SSF55729">
    <property type="entry name" value="Acyl-CoA N-acyltransferases (Nat)"/>
    <property type="match status" value="1"/>
</dbReference>
<dbReference type="GO" id="GO:0016747">
    <property type="term" value="F:acyltransferase activity, transferring groups other than amino-acyl groups"/>
    <property type="evidence" value="ECO:0007669"/>
    <property type="project" value="InterPro"/>
</dbReference>
<evidence type="ECO:0000313" key="3">
    <source>
        <dbReference type="Proteomes" id="UP000659630"/>
    </source>
</evidence>
<dbReference type="Pfam" id="PF00583">
    <property type="entry name" value="Acetyltransf_1"/>
    <property type="match status" value="1"/>
</dbReference>
<dbReference type="EMBL" id="JACONZ010000002">
    <property type="protein sequence ID" value="MBC5581128.1"/>
    <property type="molecule type" value="Genomic_DNA"/>
</dbReference>
<keyword evidence="3" id="KW-1185">Reference proteome</keyword>
<gene>
    <name evidence="2" type="ORF">H8S23_06380</name>
</gene>
<evidence type="ECO:0000259" key="1">
    <source>
        <dbReference type="PROSITE" id="PS51186"/>
    </source>
</evidence>